<keyword evidence="3" id="KW-1185">Reference proteome</keyword>
<feature type="compositionally biased region" description="Low complexity" evidence="1">
    <location>
        <begin position="12"/>
        <end position="21"/>
    </location>
</feature>
<organism evidence="2 3">
    <name type="scientific">Electrophorus voltai</name>
    <dbReference type="NCBI Taxonomy" id="2609070"/>
    <lineage>
        <taxon>Eukaryota</taxon>
        <taxon>Metazoa</taxon>
        <taxon>Chordata</taxon>
        <taxon>Craniata</taxon>
        <taxon>Vertebrata</taxon>
        <taxon>Euteleostomi</taxon>
        <taxon>Actinopterygii</taxon>
        <taxon>Neopterygii</taxon>
        <taxon>Teleostei</taxon>
        <taxon>Ostariophysi</taxon>
        <taxon>Gymnotiformes</taxon>
        <taxon>Gymnotoidei</taxon>
        <taxon>Gymnotidae</taxon>
        <taxon>Electrophorus</taxon>
    </lineage>
</organism>
<reference evidence="2" key="1">
    <citation type="submission" date="2023-03" db="EMBL/GenBank/DDBJ databases">
        <title>Electrophorus voltai genome.</title>
        <authorList>
            <person name="Bian C."/>
        </authorList>
    </citation>
    <scope>NUCLEOTIDE SEQUENCE</scope>
    <source>
        <strain evidence="2">CB-2022</strain>
        <tissue evidence="2">Muscle</tissue>
    </source>
</reference>
<evidence type="ECO:0000313" key="2">
    <source>
        <dbReference type="EMBL" id="KAK1800997.1"/>
    </source>
</evidence>
<name>A0AAD8ZKE3_9TELE</name>
<gene>
    <name evidence="2" type="ORF">P4O66_004744</name>
</gene>
<sequence length="147" mass="15652">MEVEEALHEDSMSMMDVWSADSDSDDPPAPKALPKARCTRISKLPHVTHKEVVSSSLTWGTCVPAHKLQGGKKEVSPVPAPKTGKTTGALLKTYAPKPEKPPPPNSAKGEPPQQILVPLKVSSSCSREFFLATVALGLLTGGLDMDI</sequence>
<evidence type="ECO:0000313" key="3">
    <source>
        <dbReference type="Proteomes" id="UP001239994"/>
    </source>
</evidence>
<feature type="compositionally biased region" description="Low complexity" evidence="1">
    <location>
        <begin position="82"/>
        <end position="93"/>
    </location>
</feature>
<feature type="region of interest" description="Disordered" evidence="1">
    <location>
        <begin position="1"/>
        <end position="33"/>
    </location>
</feature>
<dbReference type="AlphaFoldDB" id="A0AAD8ZKE3"/>
<comment type="caution">
    <text evidence="2">The sequence shown here is derived from an EMBL/GenBank/DDBJ whole genome shotgun (WGS) entry which is preliminary data.</text>
</comment>
<evidence type="ECO:0000256" key="1">
    <source>
        <dbReference type="SAM" id="MobiDB-lite"/>
    </source>
</evidence>
<proteinExistence type="predicted"/>
<protein>
    <submittedName>
        <fullName evidence="2">Uncharacterized protein</fullName>
    </submittedName>
</protein>
<accession>A0AAD8ZKE3</accession>
<feature type="region of interest" description="Disordered" evidence="1">
    <location>
        <begin position="68"/>
        <end position="114"/>
    </location>
</feature>
<dbReference type="EMBL" id="JAROKS010000009">
    <property type="protein sequence ID" value="KAK1800997.1"/>
    <property type="molecule type" value="Genomic_DNA"/>
</dbReference>
<dbReference type="Proteomes" id="UP001239994">
    <property type="component" value="Unassembled WGS sequence"/>
</dbReference>
<feature type="compositionally biased region" description="Basic and acidic residues" evidence="1">
    <location>
        <begin position="1"/>
        <end position="11"/>
    </location>
</feature>